<comment type="caution">
    <text evidence="3">The sequence shown here is derived from an EMBL/GenBank/DDBJ whole genome shotgun (WGS) entry which is preliminary data.</text>
</comment>
<reference evidence="3 4" key="1">
    <citation type="submission" date="2021-12" db="EMBL/GenBank/DDBJ databases">
        <title>Sinirhodobacter sp. WL0062 is a bacterium isolated from seawater.</title>
        <authorList>
            <person name="Wang L."/>
            <person name="He W."/>
            <person name="Zhang D.-F."/>
        </authorList>
    </citation>
    <scope>NUCLEOTIDE SEQUENCE [LARGE SCALE GENOMIC DNA]</scope>
    <source>
        <strain evidence="3 4">WL0062</strain>
    </source>
</reference>
<protein>
    <submittedName>
        <fullName evidence="3">Tetratricopeptide repeat protein</fullName>
    </submittedName>
</protein>
<feature type="repeat" description="TPR" evidence="1">
    <location>
        <begin position="171"/>
        <end position="204"/>
    </location>
</feature>
<organism evidence="3 4">
    <name type="scientific">Rhodobacter flavimaris</name>
    <dbReference type="NCBI Taxonomy" id="2907145"/>
    <lineage>
        <taxon>Bacteria</taxon>
        <taxon>Pseudomonadati</taxon>
        <taxon>Pseudomonadota</taxon>
        <taxon>Alphaproteobacteria</taxon>
        <taxon>Rhodobacterales</taxon>
        <taxon>Rhodobacter group</taxon>
        <taxon>Rhodobacter</taxon>
    </lineage>
</organism>
<feature type="chain" id="PRO_5045601387" evidence="2">
    <location>
        <begin position="26"/>
        <end position="282"/>
    </location>
</feature>
<dbReference type="InterPro" id="IPR019734">
    <property type="entry name" value="TPR_rpt"/>
</dbReference>
<feature type="signal peptide" evidence="2">
    <location>
        <begin position="1"/>
        <end position="25"/>
    </location>
</feature>
<keyword evidence="2" id="KW-0732">Signal</keyword>
<evidence type="ECO:0000313" key="3">
    <source>
        <dbReference type="EMBL" id="MCE5974026.1"/>
    </source>
</evidence>
<dbReference type="SUPFAM" id="SSF48452">
    <property type="entry name" value="TPR-like"/>
    <property type="match status" value="1"/>
</dbReference>
<proteinExistence type="predicted"/>
<evidence type="ECO:0000256" key="2">
    <source>
        <dbReference type="SAM" id="SignalP"/>
    </source>
</evidence>
<evidence type="ECO:0000256" key="1">
    <source>
        <dbReference type="PROSITE-ProRule" id="PRU00339"/>
    </source>
</evidence>
<dbReference type="Pfam" id="PF14559">
    <property type="entry name" value="TPR_19"/>
    <property type="match status" value="1"/>
</dbReference>
<dbReference type="EMBL" id="JAJUOS010000007">
    <property type="protein sequence ID" value="MCE5974026.1"/>
    <property type="molecule type" value="Genomic_DNA"/>
</dbReference>
<dbReference type="RefSeq" id="WP_233676988.1">
    <property type="nucleotide sequence ID" value="NZ_JAJUOS010000007.1"/>
</dbReference>
<sequence>MRHPILCAALAGLVALSACSNNSDAEVEEALKSVNAIDGANLSDIMLTVGDPKEAVAYFQRSSAENPDRIDLRRGLAKSLVRAGRHTEATKVWADVVAMPGSTFDDKVDMADAQIRAGQWTEAEATLNSIPPTHETFDRYKLEAMVADSKKDWKKADTFYDIAAGLTTKPSGVLNNWGFSKLTRGDSKEAEKLFAEALTYDPGNFTTKNNLVLARAAQRKYEMPVIQMTQTERAQLLYTAALSAIKQGDVTIGKGLLQDAIDTHPQHFDEAARALAALDAKG</sequence>
<dbReference type="PROSITE" id="PS50005">
    <property type="entry name" value="TPR"/>
    <property type="match status" value="1"/>
</dbReference>
<dbReference type="Gene3D" id="1.25.40.10">
    <property type="entry name" value="Tetratricopeptide repeat domain"/>
    <property type="match status" value="1"/>
</dbReference>
<keyword evidence="1" id="KW-0802">TPR repeat</keyword>
<keyword evidence="4" id="KW-1185">Reference proteome</keyword>
<accession>A0ABS8YW21</accession>
<gene>
    <name evidence="3" type="ORF">LZA78_11075</name>
</gene>
<name>A0ABS8YW21_9RHOB</name>
<dbReference type="InterPro" id="IPR011990">
    <property type="entry name" value="TPR-like_helical_dom_sf"/>
</dbReference>
<dbReference type="PROSITE" id="PS51257">
    <property type="entry name" value="PROKAR_LIPOPROTEIN"/>
    <property type="match status" value="1"/>
</dbReference>
<dbReference type="Proteomes" id="UP001521181">
    <property type="component" value="Unassembled WGS sequence"/>
</dbReference>
<evidence type="ECO:0000313" key="4">
    <source>
        <dbReference type="Proteomes" id="UP001521181"/>
    </source>
</evidence>